<evidence type="ECO:0000256" key="8">
    <source>
        <dbReference type="ARBA" id="ARBA00022776"/>
    </source>
</evidence>
<accession>A0A388LUW2</accession>
<dbReference type="Proteomes" id="UP000265515">
    <property type="component" value="Unassembled WGS sequence"/>
</dbReference>
<keyword evidence="15" id="KW-1185">Reference proteome</keyword>
<keyword evidence="5" id="KW-0963">Cytoplasm</keyword>
<keyword evidence="8" id="KW-0498">Mitosis</keyword>
<evidence type="ECO:0000256" key="1">
    <source>
        <dbReference type="ARBA" id="ARBA00004186"/>
    </source>
</evidence>
<evidence type="ECO:0000256" key="4">
    <source>
        <dbReference type="ARBA" id="ARBA00022454"/>
    </source>
</evidence>
<protein>
    <recommendedName>
        <fullName evidence="16">Spindle and kinetochore-associated protein 3</fullName>
    </recommendedName>
</protein>
<dbReference type="GO" id="GO:0051301">
    <property type="term" value="P:cell division"/>
    <property type="evidence" value="ECO:0007669"/>
    <property type="project" value="UniProtKB-KW"/>
</dbReference>
<reference evidence="14 15" key="1">
    <citation type="journal article" date="2018" name="Cell">
        <title>The Chara Genome: Secondary Complexity and Implications for Plant Terrestrialization.</title>
        <authorList>
            <person name="Nishiyama T."/>
            <person name="Sakayama H."/>
            <person name="Vries J.D."/>
            <person name="Buschmann H."/>
            <person name="Saint-Marcoux D."/>
            <person name="Ullrich K.K."/>
            <person name="Haas F.B."/>
            <person name="Vanderstraeten L."/>
            <person name="Becker D."/>
            <person name="Lang D."/>
            <person name="Vosolsobe S."/>
            <person name="Rombauts S."/>
            <person name="Wilhelmsson P.K.I."/>
            <person name="Janitza P."/>
            <person name="Kern R."/>
            <person name="Heyl A."/>
            <person name="Rumpler F."/>
            <person name="Villalobos L.I.A.C."/>
            <person name="Clay J.M."/>
            <person name="Skokan R."/>
            <person name="Toyoda A."/>
            <person name="Suzuki Y."/>
            <person name="Kagoshima H."/>
            <person name="Schijlen E."/>
            <person name="Tajeshwar N."/>
            <person name="Catarino B."/>
            <person name="Hetherington A.J."/>
            <person name="Saltykova A."/>
            <person name="Bonnot C."/>
            <person name="Breuninger H."/>
            <person name="Symeonidi A."/>
            <person name="Radhakrishnan G.V."/>
            <person name="Van Nieuwerburgh F."/>
            <person name="Deforce D."/>
            <person name="Chang C."/>
            <person name="Karol K.G."/>
            <person name="Hedrich R."/>
            <person name="Ulvskov P."/>
            <person name="Glockner G."/>
            <person name="Delwiche C.F."/>
            <person name="Petrasek J."/>
            <person name="Van de Peer Y."/>
            <person name="Friml J."/>
            <person name="Beilby M."/>
            <person name="Dolan L."/>
            <person name="Kohara Y."/>
            <person name="Sugano S."/>
            <person name="Fujiyama A."/>
            <person name="Delaux P.-M."/>
            <person name="Quint M."/>
            <person name="TheiBen G."/>
            <person name="Hagemann M."/>
            <person name="Harholt J."/>
            <person name="Dunand C."/>
            <person name="Zachgo S."/>
            <person name="Langdale J."/>
            <person name="Maumus F."/>
            <person name="Straeten D.V.D."/>
            <person name="Gould S.B."/>
            <person name="Rensing S.A."/>
        </authorList>
    </citation>
    <scope>NUCLEOTIDE SEQUENCE [LARGE SCALE GENOMIC DNA]</scope>
    <source>
        <strain evidence="14 15">S276</strain>
    </source>
</reference>
<evidence type="ECO:0000256" key="11">
    <source>
        <dbReference type="ARBA" id="ARBA00023306"/>
    </source>
</evidence>
<feature type="region of interest" description="Disordered" evidence="13">
    <location>
        <begin position="393"/>
        <end position="423"/>
    </location>
</feature>
<evidence type="ECO:0008006" key="16">
    <source>
        <dbReference type="Google" id="ProtNLM"/>
    </source>
</evidence>
<keyword evidence="9" id="KW-0995">Kinetochore</keyword>
<keyword evidence="7" id="KW-0493">Microtubule</keyword>
<proteinExistence type="inferred from homology"/>
<evidence type="ECO:0000256" key="9">
    <source>
        <dbReference type="ARBA" id="ARBA00022838"/>
    </source>
</evidence>
<evidence type="ECO:0000256" key="7">
    <source>
        <dbReference type="ARBA" id="ARBA00022701"/>
    </source>
</evidence>
<dbReference type="AlphaFoldDB" id="A0A388LUW2"/>
<keyword evidence="4" id="KW-0158">Chromosome</keyword>
<feature type="compositionally biased region" description="Low complexity" evidence="13">
    <location>
        <begin position="158"/>
        <end position="172"/>
    </location>
</feature>
<dbReference type="EMBL" id="BFEA01000543">
    <property type="protein sequence ID" value="GBG86002.1"/>
    <property type="molecule type" value="Genomic_DNA"/>
</dbReference>
<dbReference type="PANTHER" id="PTHR48118:SF1">
    <property type="entry name" value="SPINDLE AND KINETOCHORE-ASSOCIATED PROTEIN 3"/>
    <property type="match status" value="1"/>
</dbReference>
<evidence type="ECO:0000256" key="2">
    <source>
        <dbReference type="ARBA" id="ARBA00004629"/>
    </source>
</evidence>
<keyword evidence="10" id="KW-0206">Cytoskeleton</keyword>
<evidence type="ECO:0000256" key="6">
    <source>
        <dbReference type="ARBA" id="ARBA00022618"/>
    </source>
</evidence>
<dbReference type="PANTHER" id="PTHR48118">
    <property type="entry name" value="SPINDLE AND KINETOCHORE-ASSOCIATED PROTEIN 3"/>
    <property type="match status" value="1"/>
</dbReference>
<feature type="region of interest" description="Disordered" evidence="13">
    <location>
        <begin position="253"/>
        <end position="279"/>
    </location>
</feature>
<evidence type="ECO:0000256" key="3">
    <source>
        <dbReference type="ARBA" id="ARBA00007716"/>
    </source>
</evidence>
<dbReference type="OrthoDB" id="552789at2759"/>
<comment type="subcellular location">
    <subcellularLocation>
        <location evidence="2">Chromosome</location>
        <location evidence="2">Centromere</location>
        <location evidence="2">Kinetochore</location>
    </subcellularLocation>
    <subcellularLocation>
        <location evidence="1">Cytoplasm</location>
        <location evidence="1">Cytoskeleton</location>
        <location evidence="1">Spindle</location>
    </subcellularLocation>
</comment>
<evidence type="ECO:0000256" key="12">
    <source>
        <dbReference type="ARBA" id="ARBA00023328"/>
    </source>
</evidence>
<dbReference type="GO" id="GO:0007059">
    <property type="term" value="P:chromosome segregation"/>
    <property type="evidence" value="ECO:0007669"/>
    <property type="project" value="InterPro"/>
</dbReference>
<dbReference type="GO" id="GO:0000278">
    <property type="term" value="P:mitotic cell cycle"/>
    <property type="evidence" value="ECO:0007669"/>
    <property type="project" value="TreeGrafter"/>
</dbReference>
<evidence type="ECO:0000313" key="14">
    <source>
        <dbReference type="EMBL" id="GBG86002.1"/>
    </source>
</evidence>
<dbReference type="GO" id="GO:0000940">
    <property type="term" value="C:outer kinetochore"/>
    <property type="evidence" value="ECO:0007669"/>
    <property type="project" value="InterPro"/>
</dbReference>
<evidence type="ECO:0000256" key="10">
    <source>
        <dbReference type="ARBA" id="ARBA00023212"/>
    </source>
</evidence>
<dbReference type="InterPro" id="IPR033341">
    <property type="entry name" value="SKA3"/>
</dbReference>
<name>A0A388LUW2_CHABU</name>
<feature type="region of interest" description="Disordered" evidence="13">
    <location>
        <begin position="124"/>
        <end position="188"/>
    </location>
</feature>
<gene>
    <name evidence="14" type="ORF">CBR_g40815</name>
</gene>
<keyword evidence="11" id="KW-0131">Cell cycle</keyword>
<dbReference type="Gramene" id="GBG86002">
    <property type="protein sequence ID" value="GBG86002"/>
    <property type="gene ID" value="CBR_g40815"/>
</dbReference>
<keyword evidence="12" id="KW-0137">Centromere</keyword>
<feature type="region of interest" description="Disordered" evidence="13">
    <location>
        <begin position="219"/>
        <end position="239"/>
    </location>
</feature>
<feature type="region of interest" description="Disordered" evidence="13">
    <location>
        <begin position="339"/>
        <end position="358"/>
    </location>
</feature>
<evidence type="ECO:0000256" key="13">
    <source>
        <dbReference type="SAM" id="MobiDB-lite"/>
    </source>
</evidence>
<organism evidence="14 15">
    <name type="scientific">Chara braunii</name>
    <name type="common">Braun's stonewort</name>
    <dbReference type="NCBI Taxonomy" id="69332"/>
    <lineage>
        <taxon>Eukaryota</taxon>
        <taxon>Viridiplantae</taxon>
        <taxon>Streptophyta</taxon>
        <taxon>Charophyceae</taxon>
        <taxon>Charales</taxon>
        <taxon>Characeae</taxon>
        <taxon>Chara</taxon>
    </lineage>
</organism>
<comment type="similarity">
    <text evidence="3">Belongs to the SKA3 family.</text>
</comment>
<evidence type="ECO:0000313" key="15">
    <source>
        <dbReference type="Proteomes" id="UP000265515"/>
    </source>
</evidence>
<dbReference type="GO" id="GO:0005876">
    <property type="term" value="C:spindle microtubule"/>
    <property type="evidence" value="ECO:0007669"/>
    <property type="project" value="TreeGrafter"/>
</dbReference>
<keyword evidence="6" id="KW-0132">Cell division</keyword>
<comment type="caution">
    <text evidence="14">The sequence shown here is derived from an EMBL/GenBank/DDBJ whole genome shotgun (WGS) entry which is preliminary data.</text>
</comment>
<sequence length="538" mass="58720">MRDYVEKLMKDSADLLVSTERLRSPETRAEIWESESDRAAEMVASLKAEVSAINTVLEETRWRMWNSMSTEELKGHMEKWLQENDRRLDELEGYLQRFGYQRAETVVDEVGRVRSQLSIVEERRNVGPVEEGGDKGSQLSVATEEGQTRNGEMEKGTEAAAESAKSSRSLSENQTVHAGNLGTGEKRIVAPGRAESGITQNDDVVAVRSATCSLRIAPSKQLPPSSAHHDSRMHSNTGNMDGCDSRHLRELTTPAPKASDPFSVASTERGRGGGAAGLHRSHEEWMRGKVKSVQLEPATRLYSGISQQPLLPMSPPQSSPDITLDCLSADFLAAIRAASSRRQVESTGPCDPEDPTGKRLNSCAAELASTDKQDAVSAAEGLPASSLVAVITSSPTDGGRQAAPADSTAKHPEPESNTKGNLRSSMIPLIGDVSEEEFLEVPQYLRFRFDNFQDLNKAIGKINGCLTNKWFGMGEDDVHQIDCNVRDCITQKEIASLGLGAKEKPVMVLLMKLNRLVVEHRSGVVVYSVCCSENQNTV</sequence>
<evidence type="ECO:0000256" key="5">
    <source>
        <dbReference type="ARBA" id="ARBA00022490"/>
    </source>
</evidence>